<dbReference type="EMBL" id="JACAZH010000004">
    <property type="protein sequence ID" value="KAF7371210.1"/>
    <property type="molecule type" value="Genomic_DNA"/>
</dbReference>
<evidence type="ECO:0000313" key="2">
    <source>
        <dbReference type="EMBL" id="KAF7371210.1"/>
    </source>
</evidence>
<sequence length="430" mass="47849">MYNNVYDDDDDEYADYCRQQSRYEEDNYLDNTGNSRQSLGSDHDSEPTRESSQYNDGQGIEYVISFQPQLPPLQPNERHRKNARAPVVKCSIYAHEESSLVEVLDAAIAAIGRNESTMSFKIVGQQLRTSRFTVTWTIARTDYSKMQLTSEAQFKEMVAKVVDRPRVVVALEITESVLESGTVSGSGETANDLENGPEKGPKKRKLTDDEEAMAETINQLQAATHCADHVCTSRHCFVGNAKAKHVRLTPLLFHIWAAAILAKTPGVDLKTPPPPEEEKGFWPPEDQPDDIDDISLFASRRRASSSKPSSAVTINNDFAGLATILTLLLSSSHRTPVAVMTPSTPTPHRPPPPIFSPASPARPAKMTILEFCAAFRLSDQIRDCLLPLELDGPHVLKFIKDEELNQYLTLGQRTSLRYAESKWAEGKTSD</sequence>
<evidence type="ECO:0000313" key="3">
    <source>
        <dbReference type="Proteomes" id="UP000623467"/>
    </source>
</evidence>
<reference evidence="2" key="1">
    <citation type="submission" date="2020-05" db="EMBL/GenBank/DDBJ databases">
        <title>Mycena genomes resolve the evolution of fungal bioluminescence.</title>
        <authorList>
            <person name="Tsai I.J."/>
        </authorList>
    </citation>
    <scope>NUCLEOTIDE SEQUENCE</scope>
    <source>
        <strain evidence="2">160909Yilan</strain>
    </source>
</reference>
<dbReference type="OrthoDB" id="2965364at2759"/>
<feature type="region of interest" description="Disordered" evidence="1">
    <location>
        <begin position="267"/>
        <end position="289"/>
    </location>
</feature>
<proteinExistence type="predicted"/>
<feature type="region of interest" description="Disordered" evidence="1">
    <location>
        <begin position="19"/>
        <end position="54"/>
    </location>
</feature>
<gene>
    <name evidence="2" type="ORF">MSAN_00756600</name>
</gene>
<comment type="caution">
    <text evidence="2">The sequence shown here is derived from an EMBL/GenBank/DDBJ whole genome shotgun (WGS) entry which is preliminary data.</text>
</comment>
<protein>
    <submittedName>
        <fullName evidence="2">Uncharacterized protein</fullName>
    </submittedName>
</protein>
<accession>A0A8H6Z8L7</accession>
<organism evidence="2 3">
    <name type="scientific">Mycena sanguinolenta</name>
    <dbReference type="NCBI Taxonomy" id="230812"/>
    <lineage>
        <taxon>Eukaryota</taxon>
        <taxon>Fungi</taxon>
        <taxon>Dikarya</taxon>
        <taxon>Basidiomycota</taxon>
        <taxon>Agaricomycotina</taxon>
        <taxon>Agaricomycetes</taxon>
        <taxon>Agaricomycetidae</taxon>
        <taxon>Agaricales</taxon>
        <taxon>Marasmiineae</taxon>
        <taxon>Mycenaceae</taxon>
        <taxon>Mycena</taxon>
    </lineage>
</organism>
<dbReference type="AlphaFoldDB" id="A0A8H6Z8L7"/>
<name>A0A8H6Z8L7_9AGAR</name>
<feature type="compositionally biased region" description="Polar residues" evidence="1">
    <location>
        <begin position="29"/>
        <end position="40"/>
    </location>
</feature>
<keyword evidence="3" id="KW-1185">Reference proteome</keyword>
<evidence type="ECO:0000256" key="1">
    <source>
        <dbReference type="SAM" id="MobiDB-lite"/>
    </source>
</evidence>
<dbReference type="Proteomes" id="UP000623467">
    <property type="component" value="Unassembled WGS sequence"/>
</dbReference>
<feature type="region of interest" description="Disordered" evidence="1">
    <location>
        <begin position="181"/>
        <end position="207"/>
    </location>
</feature>